<dbReference type="HOGENOM" id="CLU_035509_12_1_1"/>
<protein>
    <submittedName>
        <fullName evidence="2">Uncharacterized protein</fullName>
    </submittedName>
</protein>
<evidence type="ECO:0000256" key="1">
    <source>
        <dbReference type="SAM" id="Phobius"/>
    </source>
</evidence>
<evidence type="ECO:0000313" key="2">
    <source>
        <dbReference type="EMBL" id="KIM90152.1"/>
    </source>
</evidence>
<feature type="transmembrane region" description="Helical" evidence="1">
    <location>
        <begin position="15"/>
        <end position="33"/>
    </location>
</feature>
<keyword evidence="3" id="KW-1185">Reference proteome</keyword>
<reference evidence="3" key="2">
    <citation type="submission" date="2015-01" db="EMBL/GenBank/DDBJ databases">
        <title>Evolutionary Origins and Diversification of the Mycorrhizal Mutualists.</title>
        <authorList>
            <consortium name="DOE Joint Genome Institute"/>
            <consortium name="Mycorrhizal Genomics Consortium"/>
            <person name="Kohler A."/>
            <person name="Kuo A."/>
            <person name="Nagy L.G."/>
            <person name="Floudas D."/>
            <person name="Copeland A."/>
            <person name="Barry K.W."/>
            <person name="Cichocki N."/>
            <person name="Veneault-Fourrey C."/>
            <person name="LaButti K."/>
            <person name="Lindquist E.A."/>
            <person name="Lipzen A."/>
            <person name="Lundell T."/>
            <person name="Morin E."/>
            <person name="Murat C."/>
            <person name="Riley R."/>
            <person name="Ohm R."/>
            <person name="Sun H."/>
            <person name="Tunlid A."/>
            <person name="Henrissat B."/>
            <person name="Grigoriev I.V."/>
            <person name="Hibbett D.S."/>
            <person name="Martin F."/>
        </authorList>
    </citation>
    <scope>NUCLEOTIDE SEQUENCE [LARGE SCALE GENOMIC DNA]</scope>
    <source>
        <strain evidence="3">F 1598</strain>
    </source>
</reference>
<dbReference type="OrthoDB" id="3256800at2759"/>
<dbReference type="InParanoid" id="A0A0C3CKH0"/>
<feature type="transmembrane region" description="Helical" evidence="1">
    <location>
        <begin position="70"/>
        <end position="89"/>
    </location>
</feature>
<keyword evidence="1" id="KW-0812">Transmembrane</keyword>
<organism evidence="2 3">
    <name type="scientific">Piloderma croceum (strain F 1598)</name>
    <dbReference type="NCBI Taxonomy" id="765440"/>
    <lineage>
        <taxon>Eukaryota</taxon>
        <taxon>Fungi</taxon>
        <taxon>Dikarya</taxon>
        <taxon>Basidiomycota</taxon>
        <taxon>Agaricomycotina</taxon>
        <taxon>Agaricomycetes</taxon>
        <taxon>Agaricomycetidae</taxon>
        <taxon>Atheliales</taxon>
        <taxon>Atheliaceae</taxon>
        <taxon>Piloderma</taxon>
    </lineage>
</organism>
<dbReference type="EMBL" id="KN832973">
    <property type="protein sequence ID" value="KIM90152.1"/>
    <property type="molecule type" value="Genomic_DNA"/>
</dbReference>
<sequence>MTIIRVSSLYGHCKLVVWSLGSCFILSLAGTMVENIRFIHMSSAMLYYEFLPGCYIVIPENDSDLQGHVWISALSLEGVLMLLMAYKVVSSYWNRMNRIIAILARDSVVYFVAVFVGLALASDLIPVSLLFFPLRLTQCIVSVAVGRMMMNIRGLILNDPEHTMHLRTLEFASCHDSDSEIEEARYWSG</sequence>
<evidence type="ECO:0000313" key="3">
    <source>
        <dbReference type="Proteomes" id="UP000054166"/>
    </source>
</evidence>
<keyword evidence="1" id="KW-1133">Transmembrane helix</keyword>
<keyword evidence="1" id="KW-0472">Membrane</keyword>
<reference evidence="2 3" key="1">
    <citation type="submission" date="2014-04" db="EMBL/GenBank/DDBJ databases">
        <authorList>
            <consortium name="DOE Joint Genome Institute"/>
            <person name="Kuo A."/>
            <person name="Tarkka M."/>
            <person name="Buscot F."/>
            <person name="Kohler A."/>
            <person name="Nagy L.G."/>
            <person name="Floudas D."/>
            <person name="Copeland A."/>
            <person name="Barry K.W."/>
            <person name="Cichocki N."/>
            <person name="Veneault-Fourrey C."/>
            <person name="LaButti K."/>
            <person name="Lindquist E.A."/>
            <person name="Lipzen A."/>
            <person name="Lundell T."/>
            <person name="Morin E."/>
            <person name="Murat C."/>
            <person name="Sun H."/>
            <person name="Tunlid A."/>
            <person name="Henrissat B."/>
            <person name="Grigoriev I.V."/>
            <person name="Hibbett D.S."/>
            <person name="Martin F."/>
            <person name="Nordberg H.P."/>
            <person name="Cantor M.N."/>
            <person name="Hua S.X."/>
        </authorList>
    </citation>
    <scope>NUCLEOTIDE SEQUENCE [LARGE SCALE GENOMIC DNA]</scope>
    <source>
        <strain evidence="2 3">F 1598</strain>
    </source>
</reference>
<gene>
    <name evidence="2" type="ORF">PILCRDRAFT_173363</name>
</gene>
<name>A0A0C3CKH0_PILCF</name>
<dbReference type="AlphaFoldDB" id="A0A0C3CKH0"/>
<dbReference type="Proteomes" id="UP000054166">
    <property type="component" value="Unassembled WGS sequence"/>
</dbReference>
<feature type="transmembrane region" description="Helical" evidence="1">
    <location>
        <begin position="101"/>
        <end position="121"/>
    </location>
</feature>
<accession>A0A0C3CKH0</accession>
<proteinExistence type="predicted"/>